<dbReference type="InterPro" id="IPR055768">
    <property type="entry name" value="DUF7344"/>
</dbReference>
<dbReference type="Proteomes" id="UP000282323">
    <property type="component" value="Unassembled WGS sequence"/>
</dbReference>
<dbReference type="Pfam" id="PF24035">
    <property type="entry name" value="DUF7344"/>
    <property type="match status" value="1"/>
</dbReference>
<organism evidence="2 3">
    <name type="scientific">Natrarchaeobius chitinivorans</name>
    <dbReference type="NCBI Taxonomy" id="1679083"/>
    <lineage>
        <taxon>Archaea</taxon>
        <taxon>Methanobacteriati</taxon>
        <taxon>Methanobacteriota</taxon>
        <taxon>Stenosarchaea group</taxon>
        <taxon>Halobacteria</taxon>
        <taxon>Halobacteriales</taxon>
        <taxon>Natrialbaceae</taxon>
        <taxon>Natrarchaeobius</taxon>
    </lineage>
</organism>
<keyword evidence="3" id="KW-1185">Reference proteome</keyword>
<evidence type="ECO:0000313" key="3">
    <source>
        <dbReference type="Proteomes" id="UP000282323"/>
    </source>
</evidence>
<protein>
    <recommendedName>
        <fullName evidence="1">DUF7344 domain-containing protein</fullName>
    </recommendedName>
</protein>
<evidence type="ECO:0000259" key="1">
    <source>
        <dbReference type="Pfam" id="PF24035"/>
    </source>
</evidence>
<feature type="domain" description="DUF7344" evidence="1">
    <location>
        <begin position="16"/>
        <end position="90"/>
    </location>
</feature>
<proteinExistence type="predicted"/>
<dbReference type="InterPro" id="IPR036390">
    <property type="entry name" value="WH_DNA-bd_sf"/>
</dbReference>
<accession>A0A3N6MFS8</accession>
<evidence type="ECO:0000313" key="2">
    <source>
        <dbReference type="EMBL" id="RQG94441.1"/>
    </source>
</evidence>
<dbReference type="AlphaFoldDB" id="A0A3N6MFS8"/>
<reference evidence="2 3" key="1">
    <citation type="submission" date="2018-10" db="EMBL/GenBank/DDBJ databases">
        <title>Natrarchaeobius chitinivorans gen. nov., sp. nov., and Natrarchaeobius haloalkaliphilus sp. nov., alkaliphilic, chitin-utilizing haloarchaea from hypersaline alkaline lakes.</title>
        <authorList>
            <person name="Sorokin D.Y."/>
            <person name="Elcheninov A.G."/>
            <person name="Kostrikina N.A."/>
            <person name="Bale N.J."/>
            <person name="Sinninghe Damste J.S."/>
            <person name="Khijniak T.V."/>
            <person name="Kublanov I.V."/>
            <person name="Toshchakov S.V."/>
        </authorList>
    </citation>
    <scope>NUCLEOTIDE SEQUENCE [LARGE SCALE GENOMIC DNA]</scope>
    <source>
        <strain evidence="2 3">AArcht4T</strain>
    </source>
</reference>
<dbReference type="SUPFAM" id="SSF46785">
    <property type="entry name" value="Winged helix' DNA-binding domain"/>
    <property type="match status" value="1"/>
</dbReference>
<gene>
    <name evidence="2" type="ORF">EA473_12140</name>
</gene>
<sequence>MSSYQTPNLDRDAVYSIMANRRRRRVLSRLDENERMTVTELTAELAECESTATDRTGTSTEYRNVRISLVHNHLPRLADHGIVEWEPHEDDAVVAAAFDEHPVLETELEFLHDTG</sequence>
<dbReference type="EMBL" id="REGA01000009">
    <property type="protein sequence ID" value="RQG94441.1"/>
    <property type="molecule type" value="Genomic_DNA"/>
</dbReference>
<comment type="caution">
    <text evidence="2">The sequence shown here is derived from an EMBL/GenBank/DDBJ whole genome shotgun (WGS) entry which is preliminary data.</text>
</comment>
<dbReference type="InterPro" id="IPR036388">
    <property type="entry name" value="WH-like_DNA-bd_sf"/>
</dbReference>
<name>A0A3N6MFS8_NATCH</name>
<dbReference type="Gene3D" id="1.10.10.10">
    <property type="entry name" value="Winged helix-like DNA-binding domain superfamily/Winged helix DNA-binding domain"/>
    <property type="match status" value="1"/>
</dbReference>
<dbReference type="OrthoDB" id="200487at2157"/>
<dbReference type="RefSeq" id="WP_124195880.1">
    <property type="nucleotide sequence ID" value="NZ_REGA01000009.1"/>
</dbReference>